<gene>
    <name evidence="3" type="ORF">H9712_01765</name>
</gene>
<dbReference type="Pfam" id="PF13472">
    <property type="entry name" value="Lipase_GDSL_2"/>
    <property type="match status" value="1"/>
</dbReference>
<feature type="compositionally biased region" description="Low complexity" evidence="1">
    <location>
        <begin position="65"/>
        <end position="81"/>
    </location>
</feature>
<accession>A0A9D2MM81</accession>
<reference evidence="3" key="1">
    <citation type="journal article" date="2021" name="PeerJ">
        <title>Extensive microbial diversity within the chicken gut microbiome revealed by metagenomics and culture.</title>
        <authorList>
            <person name="Gilroy R."/>
            <person name="Ravi A."/>
            <person name="Getino M."/>
            <person name="Pursley I."/>
            <person name="Horton D.L."/>
            <person name="Alikhan N.F."/>
            <person name="Baker D."/>
            <person name="Gharbi K."/>
            <person name="Hall N."/>
            <person name="Watson M."/>
            <person name="Adriaenssens E.M."/>
            <person name="Foster-Nyarko E."/>
            <person name="Jarju S."/>
            <person name="Secka A."/>
            <person name="Antonio M."/>
            <person name="Oren A."/>
            <person name="Chaudhuri R.R."/>
            <person name="La Ragione R."/>
            <person name="Hildebrand F."/>
            <person name="Pallen M.J."/>
        </authorList>
    </citation>
    <scope>NUCLEOTIDE SEQUENCE</scope>
    <source>
        <strain evidence="3">CHK192-8294</strain>
    </source>
</reference>
<evidence type="ECO:0000313" key="4">
    <source>
        <dbReference type="Proteomes" id="UP000823921"/>
    </source>
</evidence>
<comment type="caution">
    <text evidence="3">The sequence shown here is derived from an EMBL/GenBank/DDBJ whole genome shotgun (WGS) entry which is preliminary data.</text>
</comment>
<dbReference type="Proteomes" id="UP000823921">
    <property type="component" value="Unassembled WGS sequence"/>
</dbReference>
<reference evidence="3" key="2">
    <citation type="submission" date="2021-04" db="EMBL/GenBank/DDBJ databases">
        <authorList>
            <person name="Gilroy R."/>
        </authorList>
    </citation>
    <scope>NUCLEOTIDE SEQUENCE</scope>
    <source>
        <strain evidence="3">CHK192-8294</strain>
    </source>
</reference>
<dbReference type="Gene3D" id="3.40.50.1110">
    <property type="entry name" value="SGNH hydrolase"/>
    <property type="match status" value="1"/>
</dbReference>
<sequence length="313" mass="33884">MSQSYRPKRVKNNRKGPGATLPLLIAAAAVCVCLLLIPSAGKSAPPAAAVTPSVQPEVSPSQAVTEPSAAPSESPATEATPEPTPMPAPSPAAVFDFTQPVPQSEPVEMDYFSDALFIGDSRTDGLQIYSGIKGATFYCYKGLNIFDMSKRQVVEMNGGKYTVVEALEKGPQYKKIYISLGVNELGYPGTDSFYKAFKSFLEEVKAAQPDAIIYLQNLVPVNPEICAQKNQPSYVNNDRVADFNEVFPKLAEECQVALVDVKTALSDENGILPAEATVDGVHFTKAWYQKWLEYLMCHTVTPEAYQAGQTAAQ</sequence>
<evidence type="ECO:0000313" key="3">
    <source>
        <dbReference type="EMBL" id="HJB79688.1"/>
    </source>
</evidence>
<dbReference type="EMBL" id="DWXO01000020">
    <property type="protein sequence ID" value="HJB79688.1"/>
    <property type="molecule type" value="Genomic_DNA"/>
</dbReference>
<evidence type="ECO:0000256" key="1">
    <source>
        <dbReference type="SAM" id="MobiDB-lite"/>
    </source>
</evidence>
<dbReference type="SUPFAM" id="SSF52266">
    <property type="entry name" value="SGNH hydrolase"/>
    <property type="match status" value="1"/>
</dbReference>
<dbReference type="InterPro" id="IPR013830">
    <property type="entry name" value="SGNH_hydro"/>
</dbReference>
<organism evidence="3 4">
    <name type="scientific">Candidatus Flavonifractor intestinigallinarum</name>
    <dbReference type="NCBI Taxonomy" id="2838586"/>
    <lineage>
        <taxon>Bacteria</taxon>
        <taxon>Bacillati</taxon>
        <taxon>Bacillota</taxon>
        <taxon>Clostridia</taxon>
        <taxon>Eubacteriales</taxon>
        <taxon>Oscillospiraceae</taxon>
        <taxon>Flavonifractor</taxon>
    </lineage>
</organism>
<evidence type="ECO:0000259" key="2">
    <source>
        <dbReference type="Pfam" id="PF13472"/>
    </source>
</evidence>
<dbReference type="AlphaFoldDB" id="A0A9D2MM81"/>
<name>A0A9D2MM81_9FIRM</name>
<feature type="domain" description="SGNH hydrolase-type esterase" evidence="2">
    <location>
        <begin position="117"/>
        <end position="289"/>
    </location>
</feature>
<protein>
    <recommendedName>
        <fullName evidence="2">SGNH hydrolase-type esterase domain-containing protein</fullName>
    </recommendedName>
</protein>
<feature type="compositionally biased region" description="Low complexity" evidence="1">
    <location>
        <begin position="46"/>
        <end position="56"/>
    </location>
</feature>
<dbReference type="InterPro" id="IPR036514">
    <property type="entry name" value="SGNH_hydro_sf"/>
</dbReference>
<feature type="region of interest" description="Disordered" evidence="1">
    <location>
        <begin position="46"/>
        <end position="97"/>
    </location>
</feature>
<proteinExistence type="predicted"/>